<dbReference type="Pfam" id="PF08570">
    <property type="entry name" value="DUF1761"/>
    <property type="match status" value="1"/>
</dbReference>
<feature type="transmembrane region" description="Helical" evidence="1">
    <location>
        <begin position="53"/>
        <end position="76"/>
    </location>
</feature>
<dbReference type="InterPro" id="IPR013879">
    <property type="entry name" value="DUF1761"/>
</dbReference>
<dbReference type="RefSeq" id="WP_348264263.1">
    <property type="nucleotide sequence ID" value="NZ_CP121196.1"/>
</dbReference>
<keyword evidence="1" id="KW-0472">Membrane</keyword>
<keyword evidence="1" id="KW-1133">Transmembrane helix</keyword>
<protein>
    <submittedName>
        <fullName evidence="2">DUF1761 domain-containing protein</fullName>
    </submittedName>
</protein>
<organism evidence="2">
    <name type="scientific">Telmatobacter sp. DSM 110680</name>
    <dbReference type="NCBI Taxonomy" id="3036704"/>
    <lineage>
        <taxon>Bacteria</taxon>
        <taxon>Pseudomonadati</taxon>
        <taxon>Acidobacteriota</taxon>
        <taxon>Terriglobia</taxon>
        <taxon>Terriglobales</taxon>
        <taxon>Acidobacteriaceae</taxon>
        <taxon>Telmatobacter</taxon>
    </lineage>
</organism>
<sequence>MIQFHSINNVAILVSAIILWILGAIWFSPALFAKPWMQLLGITAEPGKRDGMLLGMTASFIGDLVLSFVLSTIIMWSNTTGFAHGATLGVLVWIAFFAAPNLPQGIYERRPFKLFAITGGYWLVGLFIVGGMLATWR</sequence>
<feature type="transmembrane region" description="Helical" evidence="1">
    <location>
        <begin position="114"/>
        <end position="136"/>
    </location>
</feature>
<proteinExistence type="predicted"/>
<evidence type="ECO:0000313" key="2">
    <source>
        <dbReference type="EMBL" id="XBH19048.1"/>
    </source>
</evidence>
<keyword evidence="1" id="KW-0812">Transmembrane</keyword>
<dbReference type="AlphaFoldDB" id="A0AAU7DPS2"/>
<reference evidence="2" key="1">
    <citation type="submission" date="2023-03" db="EMBL/GenBank/DDBJ databases">
        <title>Edaphobacter sp.</title>
        <authorList>
            <person name="Huber K.J."/>
            <person name="Papendorf J."/>
            <person name="Pilke C."/>
            <person name="Bunk B."/>
            <person name="Sproeer C."/>
            <person name="Pester M."/>
        </authorList>
    </citation>
    <scope>NUCLEOTIDE SEQUENCE</scope>
    <source>
        <strain evidence="2">DSM 110680</strain>
    </source>
</reference>
<name>A0AAU7DPS2_9BACT</name>
<feature type="transmembrane region" description="Helical" evidence="1">
    <location>
        <begin position="12"/>
        <end position="32"/>
    </location>
</feature>
<evidence type="ECO:0000256" key="1">
    <source>
        <dbReference type="SAM" id="Phobius"/>
    </source>
</evidence>
<gene>
    <name evidence="2" type="ORF">P8935_06950</name>
</gene>
<feature type="transmembrane region" description="Helical" evidence="1">
    <location>
        <begin position="82"/>
        <end position="102"/>
    </location>
</feature>
<dbReference type="EMBL" id="CP121196">
    <property type="protein sequence ID" value="XBH19048.1"/>
    <property type="molecule type" value="Genomic_DNA"/>
</dbReference>
<accession>A0AAU7DPS2</accession>